<accession>A0AAD2H3V1</accession>
<name>A0AAD2H3V1_9AGAR</name>
<feature type="non-terminal residue" evidence="1">
    <location>
        <position position="1"/>
    </location>
</feature>
<sequence length="119" mass="13229">QGLSMTLGRGAVAPSDHCRHPWVLYWDSNPLPFFSSANFLPVPSRSSLRPFFTGSIHDSRPCGSGQVRYFRTPISSWNPSLPGLTLSGNRATVRIALVPIDPRVPTQLFHVSGRIRSWE</sequence>
<evidence type="ECO:0000313" key="2">
    <source>
        <dbReference type="Proteomes" id="UP001295794"/>
    </source>
</evidence>
<evidence type="ECO:0000313" key="1">
    <source>
        <dbReference type="EMBL" id="CAK5267152.1"/>
    </source>
</evidence>
<dbReference type="EMBL" id="CAVNYO010000116">
    <property type="protein sequence ID" value="CAK5267152.1"/>
    <property type="molecule type" value="Genomic_DNA"/>
</dbReference>
<proteinExistence type="predicted"/>
<keyword evidence="2" id="KW-1185">Reference proteome</keyword>
<gene>
    <name evidence="1" type="ORF">MYCIT1_LOCUS9431</name>
</gene>
<dbReference type="AlphaFoldDB" id="A0AAD2H3V1"/>
<reference evidence="1" key="1">
    <citation type="submission" date="2023-11" db="EMBL/GenBank/DDBJ databases">
        <authorList>
            <person name="De Vega J J."/>
            <person name="De Vega J J."/>
        </authorList>
    </citation>
    <scope>NUCLEOTIDE SEQUENCE</scope>
</reference>
<dbReference type="Proteomes" id="UP001295794">
    <property type="component" value="Unassembled WGS sequence"/>
</dbReference>
<protein>
    <submittedName>
        <fullName evidence="1">Uncharacterized protein</fullName>
    </submittedName>
</protein>
<comment type="caution">
    <text evidence="1">The sequence shown here is derived from an EMBL/GenBank/DDBJ whole genome shotgun (WGS) entry which is preliminary data.</text>
</comment>
<organism evidence="1 2">
    <name type="scientific">Mycena citricolor</name>
    <dbReference type="NCBI Taxonomy" id="2018698"/>
    <lineage>
        <taxon>Eukaryota</taxon>
        <taxon>Fungi</taxon>
        <taxon>Dikarya</taxon>
        <taxon>Basidiomycota</taxon>
        <taxon>Agaricomycotina</taxon>
        <taxon>Agaricomycetes</taxon>
        <taxon>Agaricomycetidae</taxon>
        <taxon>Agaricales</taxon>
        <taxon>Marasmiineae</taxon>
        <taxon>Mycenaceae</taxon>
        <taxon>Mycena</taxon>
    </lineage>
</organism>